<dbReference type="Pfam" id="PF16877">
    <property type="entry name" value="DUF5078"/>
    <property type="match status" value="1"/>
</dbReference>
<sequence length="228" mass="23455">MAAAGIGVLFAGTGVAVADDPNAVPPALLDTHCSLDQLMAATKVVDRPLYDGVVWKYSQETPWMQQHAIYHMNLFLQKDPADRQAEVDELGAFFPQYAALFRTQESSADAVAAKCTSLPVVDPTVWVPSSNTAPVDNGPAGTNAAADPNAPVNPAPVNPAPAGTEQVGAQQVGAQQIGTQQIGTQQIGTETVGTAPDNTPVSNVVADATPGEAATLTDATAVADQPQS</sequence>
<gene>
    <name evidence="2" type="ORF">AWC04_05695</name>
</gene>
<keyword evidence="3" id="KW-1185">Reference proteome</keyword>
<accession>A0A1X1RHC9</accession>
<protein>
    <submittedName>
        <fullName evidence="2">Uncharacterized protein</fullName>
    </submittedName>
</protein>
<comment type="caution">
    <text evidence="2">The sequence shown here is derived from an EMBL/GenBank/DDBJ whole genome shotgun (WGS) entry which is preliminary data.</text>
</comment>
<feature type="region of interest" description="Disordered" evidence="1">
    <location>
        <begin position="131"/>
        <end position="171"/>
    </location>
</feature>
<evidence type="ECO:0000313" key="3">
    <source>
        <dbReference type="Proteomes" id="UP000193484"/>
    </source>
</evidence>
<dbReference type="AlphaFoldDB" id="A0A1X1RHC9"/>
<evidence type="ECO:0000313" key="2">
    <source>
        <dbReference type="EMBL" id="ORV06330.1"/>
    </source>
</evidence>
<reference evidence="2 3" key="1">
    <citation type="submission" date="2016-01" db="EMBL/GenBank/DDBJ databases">
        <title>The new phylogeny of the genus Mycobacterium.</title>
        <authorList>
            <person name="Tarcisio F."/>
            <person name="Conor M."/>
            <person name="Antonella G."/>
            <person name="Elisabetta G."/>
            <person name="Giulia F.S."/>
            <person name="Sara T."/>
            <person name="Anna F."/>
            <person name="Clotilde B."/>
            <person name="Roberto B."/>
            <person name="Veronica D.S."/>
            <person name="Fabio R."/>
            <person name="Monica P."/>
            <person name="Olivier J."/>
            <person name="Enrico T."/>
            <person name="Nicola S."/>
        </authorList>
    </citation>
    <scope>NUCLEOTIDE SEQUENCE [LARGE SCALE GENOMIC DNA]</scope>
    <source>
        <strain evidence="2 3">DSM 44179</strain>
    </source>
</reference>
<dbReference type="EMBL" id="LQOJ01000021">
    <property type="protein sequence ID" value="ORV06330.1"/>
    <property type="molecule type" value="Genomic_DNA"/>
</dbReference>
<evidence type="ECO:0000256" key="1">
    <source>
        <dbReference type="SAM" id="MobiDB-lite"/>
    </source>
</evidence>
<feature type="compositionally biased region" description="Low complexity" evidence="1">
    <location>
        <begin position="160"/>
        <end position="171"/>
    </location>
</feature>
<dbReference type="Proteomes" id="UP000193484">
    <property type="component" value="Unassembled WGS sequence"/>
</dbReference>
<dbReference type="STRING" id="1793.AWC04_05695"/>
<proteinExistence type="predicted"/>
<organism evidence="2 3">
    <name type="scientific">Mycolicibacterium fallax</name>
    <name type="common">Mycobacterium fallax</name>
    <dbReference type="NCBI Taxonomy" id="1793"/>
    <lineage>
        <taxon>Bacteria</taxon>
        <taxon>Bacillati</taxon>
        <taxon>Actinomycetota</taxon>
        <taxon>Actinomycetes</taxon>
        <taxon>Mycobacteriales</taxon>
        <taxon>Mycobacteriaceae</taxon>
        <taxon>Mycolicibacterium</taxon>
    </lineage>
</organism>
<dbReference type="InterPro" id="IPR031702">
    <property type="entry name" value="DUF5078"/>
</dbReference>
<name>A0A1X1RHC9_MYCFA</name>